<dbReference type="AlphaFoldDB" id="A0A0G1UFN5"/>
<accession>A0A0G1UFN5</accession>
<keyword evidence="1" id="KW-0812">Transmembrane</keyword>
<protein>
    <submittedName>
        <fullName evidence="2">Uncharacterized protein</fullName>
    </submittedName>
</protein>
<feature type="transmembrane region" description="Helical" evidence="1">
    <location>
        <begin position="55"/>
        <end position="72"/>
    </location>
</feature>
<feature type="transmembrane region" description="Helical" evidence="1">
    <location>
        <begin position="31"/>
        <end position="49"/>
    </location>
</feature>
<evidence type="ECO:0000313" key="2">
    <source>
        <dbReference type="EMBL" id="KKU56520.1"/>
    </source>
</evidence>
<dbReference type="Proteomes" id="UP000034684">
    <property type="component" value="Unassembled WGS sequence"/>
</dbReference>
<dbReference type="EMBL" id="LCNN01000031">
    <property type="protein sequence ID" value="KKU56520.1"/>
    <property type="molecule type" value="Genomic_DNA"/>
</dbReference>
<evidence type="ECO:0000256" key="1">
    <source>
        <dbReference type="SAM" id="Phobius"/>
    </source>
</evidence>
<gene>
    <name evidence="2" type="ORF">UX79_C0031G0005</name>
</gene>
<keyword evidence="1" id="KW-0472">Membrane</keyword>
<sequence>MIEPNKAIDKIKEAMPSGWEKMLSFAKKNPAWLMVILAILAGTGAVVAAATVPAVGIGVGAAGAGGGAFGASRKKW</sequence>
<keyword evidence="1" id="KW-1133">Transmembrane helix</keyword>
<proteinExistence type="predicted"/>
<evidence type="ECO:0000313" key="3">
    <source>
        <dbReference type="Proteomes" id="UP000034684"/>
    </source>
</evidence>
<name>A0A0G1UFN5_UNCKA</name>
<comment type="caution">
    <text evidence="2">The sequence shown here is derived from an EMBL/GenBank/DDBJ whole genome shotgun (WGS) entry which is preliminary data.</text>
</comment>
<organism evidence="2 3">
    <name type="scientific">candidate division WWE3 bacterium GW2011_GWB1_47_11</name>
    <dbReference type="NCBI Taxonomy" id="1619117"/>
    <lineage>
        <taxon>Bacteria</taxon>
        <taxon>Katanobacteria</taxon>
    </lineage>
</organism>
<reference evidence="2 3" key="1">
    <citation type="journal article" date="2015" name="Nature">
        <title>rRNA introns, odd ribosomes, and small enigmatic genomes across a large radiation of phyla.</title>
        <authorList>
            <person name="Brown C.T."/>
            <person name="Hug L.A."/>
            <person name="Thomas B.C."/>
            <person name="Sharon I."/>
            <person name="Castelle C.J."/>
            <person name="Singh A."/>
            <person name="Wilkins M.J."/>
            <person name="Williams K.H."/>
            <person name="Banfield J.F."/>
        </authorList>
    </citation>
    <scope>NUCLEOTIDE SEQUENCE [LARGE SCALE GENOMIC DNA]</scope>
</reference>